<evidence type="ECO:0000256" key="2">
    <source>
        <dbReference type="ARBA" id="ARBA00023125"/>
    </source>
</evidence>
<dbReference type="RefSeq" id="WP_250860464.1">
    <property type="nucleotide sequence ID" value="NZ_JAGSOJ010000003.1"/>
</dbReference>
<dbReference type="Pfam" id="PF01047">
    <property type="entry name" value="MarR"/>
    <property type="match status" value="1"/>
</dbReference>
<reference evidence="5" key="1">
    <citation type="journal article" date="2021" name="mSystems">
        <title>Bacteria and Archaea Synergistically Convert Glycine Betaine to Biogenic Methane in the Formosa Cold Seep of the South China Sea.</title>
        <authorList>
            <person name="Li L."/>
            <person name="Zhang W."/>
            <person name="Zhang S."/>
            <person name="Song L."/>
            <person name="Sun Q."/>
            <person name="Zhang H."/>
            <person name="Xiang H."/>
            <person name="Dong X."/>
        </authorList>
    </citation>
    <scope>NUCLEOTIDE SEQUENCE</scope>
    <source>
        <strain evidence="5">ZWT</strain>
    </source>
</reference>
<dbReference type="PANTHER" id="PTHR42756">
    <property type="entry name" value="TRANSCRIPTIONAL REGULATOR, MARR"/>
    <property type="match status" value="1"/>
</dbReference>
<dbReference type="SUPFAM" id="SSF46785">
    <property type="entry name" value="Winged helix' DNA-binding domain"/>
    <property type="match status" value="1"/>
</dbReference>
<evidence type="ECO:0000256" key="1">
    <source>
        <dbReference type="ARBA" id="ARBA00023015"/>
    </source>
</evidence>
<dbReference type="SMART" id="SM00347">
    <property type="entry name" value="HTH_MARR"/>
    <property type="match status" value="1"/>
</dbReference>
<keyword evidence="6" id="KW-1185">Reference proteome</keyword>
<accession>A0A9J6P6D2</accession>
<feature type="domain" description="HTH marR-type" evidence="4">
    <location>
        <begin position="5"/>
        <end position="141"/>
    </location>
</feature>
<name>A0A9J6P6D2_9CLOT</name>
<dbReference type="PRINTS" id="PR00598">
    <property type="entry name" value="HTHMARR"/>
</dbReference>
<protein>
    <submittedName>
        <fullName evidence="5">MarR family transcriptional regulator</fullName>
    </submittedName>
</protein>
<sequence>MDDSKNLMGRWISVLYRQFQVYINKELKELNISSSEYIYIIELFMDDGVSQDDLSKQLFINKSAVARSISSLEKKNYVLRRTDKYDKRIKRVYLTEKSREIEEKLFKALENWDSIIKANIDESSVNITTKTLQKMSIKVLKKD</sequence>
<evidence type="ECO:0000313" key="5">
    <source>
        <dbReference type="EMBL" id="MCM1991357.1"/>
    </source>
</evidence>
<dbReference type="PANTHER" id="PTHR42756:SF2">
    <property type="entry name" value="MARR FAMILY REGULATORY PROTEIN"/>
    <property type="match status" value="1"/>
</dbReference>
<evidence type="ECO:0000259" key="4">
    <source>
        <dbReference type="PROSITE" id="PS50995"/>
    </source>
</evidence>
<dbReference type="GO" id="GO:0003677">
    <property type="term" value="F:DNA binding"/>
    <property type="evidence" value="ECO:0007669"/>
    <property type="project" value="UniProtKB-KW"/>
</dbReference>
<dbReference type="InterPro" id="IPR000835">
    <property type="entry name" value="HTH_MarR-typ"/>
</dbReference>
<evidence type="ECO:0000313" key="6">
    <source>
        <dbReference type="Proteomes" id="UP001056429"/>
    </source>
</evidence>
<gene>
    <name evidence="5" type="ORF">KDK92_16610</name>
</gene>
<dbReference type="PROSITE" id="PS50995">
    <property type="entry name" value="HTH_MARR_2"/>
    <property type="match status" value="1"/>
</dbReference>
<evidence type="ECO:0000256" key="3">
    <source>
        <dbReference type="ARBA" id="ARBA00023163"/>
    </source>
</evidence>
<dbReference type="Gene3D" id="1.10.10.10">
    <property type="entry name" value="Winged helix-like DNA-binding domain superfamily/Winged helix DNA-binding domain"/>
    <property type="match status" value="1"/>
</dbReference>
<organism evidence="5 6">
    <name type="scientific">Oceanirhabdus seepicola</name>
    <dbReference type="NCBI Taxonomy" id="2828781"/>
    <lineage>
        <taxon>Bacteria</taxon>
        <taxon>Bacillati</taxon>
        <taxon>Bacillota</taxon>
        <taxon>Clostridia</taxon>
        <taxon>Eubacteriales</taxon>
        <taxon>Clostridiaceae</taxon>
        <taxon>Oceanirhabdus</taxon>
    </lineage>
</organism>
<keyword evidence="2" id="KW-0238">DNA-binding</keyword>
<keyword evidence="1" id="KW-0805">Transcription regulation</keyword>
<proteinExistence type="predicted"/>
<dbReference type="InterPro" id="IPR036390">
    <property type="entry name" value="WH_DNA-bd_sf"/>
</dbReference>
<keyword evidence="3" id="KW-0804">Transcription</keyword>
<dbReference type="InterPro" id="IPR036388">
    <property type="entry name" value="WH-like_DNA-bd_sf"/>
</dbReference>
<dbReference type="EMBL" id="JAGSOJ010000003">
    <property type="protein sequence ID" value="MCM1991357.1"/>
    <property type="molecule type" value="Genomic_DNA"/>
</dbReference>
<reference evidence="5" key="2">
    <citation type="submission" date="2021-04" db="EMBL/GenBank/DDBJ databases">
        <authorList>
            <person name="Dong X."/>
        </authorList>
    </citation>
    <scope>NUCLEOTIDE SEQUENCE</scope>
    <source>
        <strain evidence="5">ZWT</strain>
    </source>
</reference>
<dbReference type="AlphaFoldDB" id="A0A9J6P6D2"/>
<dbReference type="GO" id="GO:0003700">
    <property type="term" value="F:DNA-binding transcription factor activity"/>
    <property type="evidence" value="ECO:0007669"/>
    <property type="project" value="InterPro"/>
</dbReference>
<comment type="caution">
    <text evidence="5">The sequence shown here is derived from an EMBL/GenBank/DDBJ whole genome shotgun (WGS) entry which is preliminary data.</text>
</comment>
<dbReference type="Proteomes" id="UP001056429">
    <property type="component" value="Unassembled WGS sequence"/>
</dbReference>